<protein>
    <submittedName>
        <fullName evidence="4">PDZ domain-containing protein</fullName>
    </submittedName>
</protein>
<reference evidence="4" key="1">
    <citation type="submission" date="2016-11" db="UniProtKB">
        <authorList>
            <consortium name="WormBaseParasite"/>
        </authorList>
    </citation>
    <scope>IDENTIFICATION</scope>
</reference>
<dbReference type="WBParaSite" id="maker-uti_cns_0012219-snap-gene-0.4-mRNA-1">
    <property type="protein sequence ID" value="maker-uti_cns_0012219-snap-gene-0.4-mRNA-1"/>
    <property type="gene ID" value="maker-uti_cns_0012219-snap-gene-0.4"/>
</dbReference>
<dbReference type="PROSITE" id="PS50106">
    <property type="entry name" value="PDZ"/>
    <property type="match status" value="1"/>
</dbReference>
<dbReference type="Gene3D" id="2.30.42.10">
    <property type="match status" value="1"/>
</dbReference>
<dbReference type="Pfam" id="PF00595">
    <property type="entry name" value="PDZ"/>
    <property type="match status" value="1"/>
</dbReference>
<keyword evidence="3" id="KW-1185">Reference proteome</keyword>
<dbReference type="CDD" id="cd00136">
    <property type="entry name" value="PDZ_canonical"/>
    <property type="match status" value="1"/>
</dbReference>
<proteinExistence type="predicted"/>
<dbReference type="InterPro" id="IPR036034">
    <property type="entry name" value="PDZ_sf"/>
</dbReference>
<evidence type="ECO:0000256" key="1">
    <source>
        <dbReference type="SAM" id="MobiDB-lite"/>
    </source>
</evidence>
<name>A0A1I8IGR9_9PLAT</name>
<dbReference type="SUPFAM" id="SSF50156">
    <property type="entry name" value="PDZ domain-like"/>
    <property type="match status" value="1"/>
</dbReference>
<feature type="region of interest" description="Disordered" evidence="1">
    <location>
        <begin position="68"/>
        <end position="94"/>
    </location>
</feature>
<dbReference type="Proteomes" id="UP000095280">
    <property type="component" value="Unplaced"/>
</dbReference>
<evidence type="ECO:0000313" key="3">
    <source>
        <dbReference type="Proteomes" id="UP000095280"/>
    </source>
</evidence>
<dbReference type="AlphaFoldDB" id="A0A1I8IGR9"/>
<dbReference type="SMART" id="SM00228">
    <property type="entry name" value="PDZ"/>
    <property type="match status" value="1"/>
</dbReference>
<evidence type="ECO:0000313" key="4">
    <source>
        <dbReference type="WBParaSite" id="maker-uti_cns_0012219-snap-gene-0.4-mRNA-1"/>
    </source>
</evidence>
<dbReference type="InterPro" id="IPR001478">
    <property type="entry name" value="PDZ"/>
</dbReference>
<sequence>MAVKPVPPPFSLPVDYVPANPKLPETSISQGELERLAVGGLRALDQRPPAAANGALGVIRCDSPPVALEEDDEIGPETSAPQEQPTPKIGPYGAEANRAWDSPSWSATSTTSWGIYVKHITDGGPAAEDGTLRTGDRLLQANEFELAEATYDEALDRLRSMTGVNHRWSKKLIRRQLRLPQRQRRRAAAAAATVKKEVRLATTKSDVID</sequence>
<organism evidence="3 4">
    <name type="scientific">Macrostomum lignano</name>
    <dbReference type="NCBI Taxonomy" id="282301"/>
    <lineage>
        <taxon>Eukaryota</taxon>
        <taxon>Metazoa</taxon>
        <taxon>Spiralia</taxon>
        <taxon>Lophotrochozoa</taxon>
        <taxon>Platyhelminthes</taxon>
        <taxon>Rhabditophora</taxon>
        <taxon>Macrostomorpha</taxon>
        <taxon>Macrostomida</taxon>
        <taxon>Macrostomidae</taxon>
        <taxon>Macrostomum</taxon>
    </lineage>
</organism>
<accession>A0A1I8IGR9</accession>
<evidence type="ECO:0000259" key="2">
    <source>
        <dbReference type="PROSITE" id="PS50106"/>
    </source>
</evidence>
<feature type="domain" description="PDZ" evidence="2">
    <location>
        <begin position="114"/>
        <end position="160"/>
    </location>
</feature>